<evidence type="ECO:0000256" key="1">
    <source>
        <dbReference type="SAM" id="MobiDB-lite"/>
    </source>
</evidence>
<reference evidence="3 4" key="1">
    <citation type="submission" date="2016-09" db="EMBL/GenBank/DDBJ databases">
        <authorList>
            <person name="Capua I."/>
            <person name="De Benedictis P."/>
            <person name="Joannis T."/>
            <person name="Lombin L.H."/>
            <person name="Cattoli G."/>
        </authorList>
    </citation>
    <scope>NUCLEOTIDE SEQUENCE [LARGE SCALE GENOMIC DNA]</scope>
    <source>
        <strain evidence="3 4">GB001</strain>
    </source>
</reference>
<dbReference type="AlphaFoldDB" id="A0A1C6YZR7"/>
<evidence type="ECO:0000313" key="4">
    <source>
        <dbReference type="Proteomes" id="UP000094844"/>
    </source>
</evidence>
<dbReference type="RefSeq" id="WP_072308480.1">
    <property type="nucleotide sequence ID" value="NZ_FMIQ01000033.1"/>
</dbReference>
<protein>
    <recommendedName>
        <fullName evidence="2">YagK/YfjJ C-terminal domain-containing protein</fullName>
    </recommendedName>
</protein>
<evidence type="ECO:0000313" key="3">
    <source>
        <dbReference type="EMBL" id="SCM52427.1"/>
    </source>
</evidence>
<feature type="region of interest" description="Disordered" evidence="1">
    <location>
        <begin position="189"/>
        <end position="208"/>
    </location>
</feature>
<feature type="domain" description="YagK/YfjJ C-terminal" evidence="2">
    <location>
        <begin position="25"/>
        <end position="195"/>
    </location>
</feature>
<evidence type="ECO:0000259" key="2">
    <source>
        <dbReference type="Pfam" id="PF11726"/>
    </source>
</evidence>
<gene>
    <name evidence="3" type="ORF">BN1044_01911</name>
</gene>
<accession>A0A1C6YZR7</accession>
<sequence>MPEPYSYHPLYIERIQYTVNSALCHHSQLACFFVTLRFPQNKVCRDDHDAISRFIDALKYQINTYIDVKRSQDKRVHSTTLHYIWAREFGIRNDNKHYHVVLILNKNTFHQLGHYSLPDSGPGSLANMIQRAWCSAIKLPIGSYANLASFTPEFPCMWIENNAPFQRTQAEKRMFYLAKYYSKRAGDNKHSFECSQSRPSLLNGRKRS</sequence>
<dbReference type="Pfam" id="PF11726">
    <property type="entry name" value="YagK_YfjJ_C"/>
    <property type="match status" value="1"/>
</dbReference>
<dbReference type="Proteomes" id="UP000094844">
    <property type="component" value="Unassembled WGS sequence"/>
</dbReference>
<organism evidence="3 4">
    <name type="scientific">Hafnia alvei</name>
    <dbReference type="NCBI Taxonomy" id="569"/>
    <lineage>
        <taxon>Bacteria</taxon>
        <taxon>Pseudomonadati</taxon>
        <taxon>Pseudomonadota</taxon>
        <taxon>Gammaproteobacteria</taxon>
        <taxon>Enterobacterales</taxon>
        <taxon>Hafniaceae</taxon>
        <taxon>Hafnia</taxon>
    </lineage>
</organism>
<dbReference type="OrthoDB" id="5701642at2"/>
<dbReference type="InterPro" id="IPR057271">
    <property type="entry name" value="YagK_YfjJ_C"/>
</dbReference>
<proteinExistence type="predicted"/>
<name>A0A1C6YZR7_HAFAL</name>
<dbReference type="EMBL" id="FMIQ01000033">
    <property type="protein sequence ID" value="SCM52427.1"/>
    <property type="molecule type" value="Genomic_DNA"/>
</dbReference>